<dbReference type="GO" id="GO:0005634">
    <property type="term" value="C:nucleus"/>
    <property type="evidence" value="ECO:0007669"/>
    <property type="project" value="UniProtKB-SubCell"/>
</dbReference>
<evidence type="ECO:0000256" key="8">
    <source>
        <dbReference type="SAM" id="Coils"/>
    </source>
</evidence>
<keyword evidence="4" id="KW-0238">DNA-binding</keyword>
<sequence>MLDIDTTVNTTSSSHLNNNTTNDVTTSILDTTTTTTTPIITTTSTVATASTLPPRKRAKTQEEKEQRKIERILRNRRAAHASREKKRRHVEYLEVYVVKLEESLQKLTSGYQQLLEKMPIQDQISIEELGLEDVSELKNQIHSNLNGSRRGGSNRKGGDHTEVDEEDDDEDDHEHEDLHKHEESSPSDVQVKVQPSESQLPSKKRKYCSRKEKASPTTAVTPPSSTRNSSITSSPDVHVKSEVEEEEDREQCQENNNSLQPMNDKTFYNYLSPISIHSSASSPMDFTLNSKSDFNDFIFGEVKTKDSIENTSHETLKDVPSQQQSTTEVSTQESNLSLYESGQNSAVILSIEEEKQQPQRTLVEILEKENNLRSAISV</sequence>
<reference evidence="11 12" key="1">
    <citation type="submission" date="2020-12" db="EMBL/GenBank/DDBJ databases">
        <title>Effect of drift, selection, and recombination on the evolution of hybrid genomes in Candida yeast pathogens.</title>
        <authorList>
            <person name="Mixao V."/>
            <person name="Ksiezopolska E."/>
            <person name="Saus E."/>
            <person name="Boekhout T."/>
            <person name="Gacser A."/>
            <person name="Gabaldon T."/>
        </authorList>
    </citation>
    <scope>NUCLEOTIDE SEQUENCE [LARGE SCALE GENOMIC DNA]</scope>
    <source>
        <strain evidence="11 12">BP57</strain>
    </source>
</reference>
<dbReference type="Proteomes" id="UP000669133">
    <property type="component" value="Unassembled WGS sequence"/>
</dbReference>
<dbReference type="GO" id="GO:0045944">
    <property type="term" value="P:positive regulation of transcription by RNA polymerase II"/>
    <property type="evidence" value="ECO:0007669"/>
    <property type="project" value="InterPro"/>
</dbReference>
<dbReference type="PANTHER" id="PTHR46714:SF6">
    <property type="entry name" value="TRANSCRIPTIONAL ACTIVATOR HAC1"/>
    <property type="match status" value="1"/>
</dbReference>
<proteinExistence type="inferred from homology"/>
<dbReference type="GO" id="GO:0000981">
    <property type="term" value="F:DNA-binding transcription factor activity, RNA polymerase II-specific"/>
    <property type="evidence" value="ECO:0007669"/>
    <property type="project" value="InterPro"/>
</dbReference>
<evidence type="ECO:0000256" key="7">
    <source>
        <dbReference type="ARBA" id="ARBA00023242"/>
    </source>
</evidence>
<comment type="caution">
    <text evidence="11">The sequence shown here is derived from an EMBL/GenBank/DDBJ whole genome shotgun (WGS) entry which is preliminary data.</text>
</comment>
<evidence type="ECO:0000256" key="4">
    <source>
        <dbReference type="ARBA" id="ARBA00023125"/>
    </source>
</evidence>
<dbReference type="GeneID" id="93649241"/>
<dbReference type="InterPro" id="IPR004827">
    <property type="entry name" value="bZIP"/>
</dbReference>
<dbReference type="OrthoDB" id="674948at2759"/>
<organism evidence="11 12">
    <name type="scientific">Candida metapsilosis</name>
    <dbReference type="NCBI Taxonomy" id="273372"/>
    <lineage>
        <taxon>Eukaryota</taxon>
        <taxon>Fungi</taxon>
        <taxon>Dikarya</taxon>
        <taxon>Ascomycota</taxon>
        <taxon>Saccharomycotina</taxon>
        <taxon>Pichiomycetes</taxon>
        <taxon>Debaryomycetaceae</taxon>
        <taxon>Candida/Lodderomyces clade</taxon>
        <taxon>Candida</taxon>
    </lineage>
</organism>
<gene>
    <name evidence="11" type="ORF">I9W82_000612</name>
</gene>
<keyword evidence="5" id="KW-0804">Transcription</keyword>
<feature type="coiled-coil region" evidence="8">
    <location>
        <begin position="55"/>
        <end position="117"/>
    </location>
</feature>
<dbReference type="InterPro" id="IPR046347">
    <property type="entry name" value="bZIP_sf"/>
</dbReference>
<evidence type="ECO:0000256" key="1">
    <source>
        <dbReference type="ARBA" id="ARBA00004123"/>
    </source>
</evidence>
<feature type="compositionally biased region" description="Acidic residues" evidence="9">
    <location>
        <begin position="162"/>
        <end position="174"/>
    </location>
</feature>
<dbReference type="EMBL" id="JAEOAQ010000001">
    <property type="protein sequence ID" value="KAG5421521.1"/>
    <property type="molecule type" value="Genomic_DNA"/>
</dbReference>
<evidence type="ECO:0000256" key="9">
    <source>
        <dbReference type="SAM" id="MobiDB-lite"/>
    </source>
</evidence>
<evidence type="ECO:0000313" key="12">
    <source>
        <dbReference type="Proteomes" id="UP000669133"/>
    </source>
</evidence>
<dbReference type="GO" id="GO:0003677">
    <property type="term" value="F:DNA binding"/>
    <property type="evidence" value="ECO:0007669"/>
    <property type="project" value="UniProtKB-KW"/>
</dbReference>
<dbReference type="RefSeq" id="XP_067550637.1">
    <property type="nucleotide sequence ID" value="XM_067694996.1"/>
</dbReference>
<name>A0A8H8DEJ5_9ASCO</name>
<evidence type="ECO:0000256" key="2">
    <source>
        <dbReference type="ARBA" id="ARBA00007163"/>
    </source>
</evidence>
<evidence type="ECO:0000256" key="5">
    <source>
        <dbReference type="ARBA" id="ARBA00023163"/>
    </source>
</evidence>
<dbReference type="InterPro" id="IPR044280">
    <property type="entry name" value="Hac1/HY5"/>
</dbReference>
<keyword evidence="7" id="KW-0539">Nucleus</keyword>
<evidence type="ECO:0000256" key="3">
    <source>
        <dbReference type="ARBA" id="ARBA00023015"/>
    </source>
</evidence>
<dbReference type="Pfam" id="PF07716">
    <property type="entry name" value="bZIP_2"/>
    <property type="match status" value="1"/>
</dbReference>
<dbReference type="PANTHER" id="PTHR46714">
    <property type="entry name" value="TRANSCRIPTIONAL ACTIVATOR HAC1"/>
    <property type="match status" value="1"/>
</dbReference>
<dbReference type="PROSITE" id="PS00036">
    <property type="entry name" value="BZIP_BASIC"/>
    <property type="match status" value="1"/>
</dbReference>
<evidence type="ECO:0000256" key="6">
    <source>
        <dbReference type="ARBA" id="ARBA00023230"/>
    </source>
</evidence>
<feature type="compositionally biased region" description="Basic and acidic residues" evidence="9">
    <location>
        <begin position="175"/>
        <end position="184"/>
    </location>
</feature>
<keyword evidence="6" id="KW-0834">Unfolded protein response</keyword>
<feature type="compositionally biased region" description="Low complexity" evidence="9">
    <location>
        <begin position="215"/>
        <end position="235"/>
    </location>
</feature>
<protein>
    <submittedName>
        <fullName evidence="11">HAC1</fullName>
    </submittedName>
</protein>
<dbReference type="Gene3D" id="1.20.5.170">
    <property type="match status" value="1"/>
</dbReference>
<dbReference type="SMART" id="SM00338">
    <property type="entry name" value="BRLZ"/>
    <property type="match status" value="1"/>
</dbReference>
<keyword evidence="12" id="KW-1185">Reference proteome</keyword>
<keyword evidence="3" id="KW-0805">Transcription regulation</keyword>
<evidence type="ECO:0000313" key="11">
    <source>
        <dbReference type="EMBL" id="KAG5421521.1"/>
    </source>
</evidence>
<dbReference type="AlphaFoldDB" id="A0A8H8DEJ5"/>
<accession>A0A8H8DEJ5</accession>
<feature type="domain" description="BZIP" evidence="10">
    <location>
        <begin position="65"/>
        <end position="118"/>
    </location>
</feature>
<feature type="region of interest" description="Disordered" evidence="9">
    <location>
        <begin position="142"/>
        <end position="264"/>
    </location>
</feature>
<evidence type="ECO:0000259" key="10">
    <source>
        <dbReference type="PROSITE" id="PS50217"/>
    </source>
</evidence>
<comment type="subcellular location">
    <subcellularLocation>
        <location evidence="1">Nucleus</location>
    </subcellularLocation>
</comment>
<dbReference type="PROSITE" id="PS50217">
    <property type="entry name" value="BZIP"/>
    <property type="match status" value="1"/>
</dbReference>
<dbReference type="SUPFAM" id="SSF57959">
    <property type="entry name" value="Leucine zipper domain"/>
    <property type="match status" value="1"/>
</dbReference>
<keyword evidence="8" id="KW-0175">Coiled coil</keyword>
<dbReference type="GO" id="GO:0006986">
    <property type="term" value="P:response to unfolded protein"/>
    <property type="evidence" value="ECO:0007669"/>
    <property type="project" value="UniProtKB-KW"/>
</dbReference>
<comment type="similarity">
    <text evidence="2">Belongs to the bZIP family.</text>
</comment>